<dbReference type="EMBL" id="EQ973788">
    <property type="protein sequence ID" value="EEF47787.1"/>
    <property type="molecule type" value="Genomic_DNA"/>
</dbReference>
<sequence length="63" mass="7033">MKVEELLSDAGIKSTVMKLKELARKGTRKGGSSSKNLENFVAQLKQIIEDFNFLLCVLFQLSS</sequence>
<proteinExistence type="predicted"/>
<evidence type="ECO:0000313" key="1">
    <source>
        <dbReference type="EMBL" id="EEF47787.1"/>
    </source>
</evidence>
<reference evidence="2" key="1">
    <citation type="journal article" date="2010" name="Nat. Biotechnol.">
        <title>Draft genome sequence of the oilseed species Ricinus communis.</title>
        <authorList>
            <person name="Chan A.P."/>
            <person name="Crabtree J."/>
            <person name="Zhao Q."/>
            <person name="Lorenzi H."/>
            <person name="Orvis J."/>
            <person name="Puiu D."/>
            <person name="Melake-Berhan A."/>
            <person name="Jones K.M."/>
            <person name="Redman J."/>
            <person name="Chen G."/>
            <person name="Cahoon E.B."/>
            <person name="Gedil M."/>
            <person name="Stanke M."/>
            <person name="Haas B.J."/>
            <person name="Wortman J.R."/>
            <person name="Fraser-Liggett C.M."/>
            <person name="Ravel J."/>
            <person name="Rabinowicz P.D."/>
        </authorList>
    </citation>
    <scope>NUCLEOTIDE SEQUENCE [LARGE SCALE GENOMIC DNA]</scope>
    <source>
        <strain evidence="2">cv. Hale</strain>
    </source>
</reference>
<organism evidence="1 2">
    <name type="scientific">Ricinus communis</name>
    <name type="common">Castor bean</name>
    <dbReference type="NCBI Taxonomy" id="3988"/>
    <lineage>
        <taxon>Eukaryota</taxon>
        <taxon>Viridiplantae</taxon>
        <taxon>Streptophyta</taxon>
        <taxon>Embryophyta</taxon>
        <taxon>Tracheophyta</taxon>
        <taxon>Spermatophyta</taxon>
        <taxon>Magnoliopsida</taxon>
        <taxon>eudicotyledons</taxon>
        <taxon>Gunneridae</taxon>
        <taxon>Pentapetalae</taxon>
        <taxon>rosids</taxon>
        <taxon>fabids</taxon>
        <taxon>Malpighiales</taxon>
        <taxon>Euphorbiaceae</taxon>
        <taxon>Acalyphoideae</taxon>
        <taxon>Acalypheae</taxon>
        <taxon>Ricinus</taxon>
    </lineage>
</organism>
<accession>B9RLR2</accession>
<dbReference type="InParanoid" id="B9RLR2"/>
<name>B9RLR2_RICCO</name>
<protein>
    <submittedName>
        <fullName evidence="1">Uncharacterized protein</fullName>
    </submittedName>
</protein>
<gene>
    <name evidence="1" type="ORF">RCOM_1470390</name>
</gene>
<dbReference type="AlphaFoldDB" id="B9RLR2"/>
<evidence type="ECO:0000313" key="2">
    <source>
        <dbReference type="Proteomes" id="UP000008311"/>
    </source>
</evidence>
<keyword evidence="2" id="KW-1185">Reference proteome</keyword>
<dbReference type="Proteomes" id="UP000008311">
    <property type="component" value="Unassembled WGS sequence"/>
</dbReference>